<evidence type="ECO:0000313" key="2">
    <source>
        <dbReference type="EMBL" id="TWB25742.1"/>
    </source>
</evidence>
<feature type="compositionally biased region" description="Low complexity" evidence="1">
    <location>
        <begin position="10"/>
        <end position="21"/>
    </location>
</feature>
<dbReference type="Proteomes" id="UP000316545">
    <property type="component" value="Unassembled WGS sequence"/>
</dbReference>
<comment type="caution">
    <text evidence="2">The sequence shown here is derived from an EMBL/GenBank/DDBJ whole genome shotgun (WGS) entry which is preliminary data.</text>
</comment>
<accession>A0A560FVX3</accession>
<dbReference type="AlphaFoldDB" id="A0A560FVX3"/>
<organism evidence="2 3">
    <name type="scientific">Nitrospirillum amazonense</name>
    <dbReference type="NCBI Taxonomy" id="28077"/>
    <lineage>
        <taxon>Bacteria</taxon>
        <taxon>Pseudomonadati</taxon>
        <taxon>Pseudomonadota</taxon>
        <taxon>Alphaproteobacteria</taxon>
        <taxon>Rhodospirillales</taxon>
        <taxon>Azospirillaceae</taxon>
        <taxon>Nitrospirillum</taxon>
    </lineage>
</organism>
<gene>
    <name evidence="2" type="ORF">FBZ88_109140</name>
</gene>
<name>A0A560FVX3_9PROT</name>
<keyword evidence="3" id="KW-1185">Reference proteome</keyword>
<proteinExistence type="predicted"/>
<dbReference type="EMBL" id="VITO01000009">
    <property type="protein sequence ID" value="TWB25742.1"/>
    <property type="molecule type" value="Genomic_DNA"/>
</dbReference>
<evidence type="ECO:0000313" key="3">
    <source>
        <dbReference type="Proteomes" id="UP000316545"/>
    </source>
</evidence>
<feature type="region of interest" description="Disordered" evidence="1">
    <location>
        <begin position="1"/>
        <end position="50"/>
    </location>
</feature>
<dbReference type="RefSeq" id="WP_145618014.1">
    <property type="nucleotide sequence ID" value="NZ_JAYNFR010000115.1"/>
</dbReference>
<reference evidence="2 3" key="1">
    <citation type="submission" date="2019-06" db="EMBL/GenBank/DDBJ databases">
        <title>Genomic Encyclopedia of Type Strains, Phase IV (KMG-V): Genome sequencing to study the core and pangenomes of soil and plant-associated prokaryotes.</title>
        <authorList>
            <person name="Whitman W."/>
        </authorList>
    </citation>
    <scope>NUCLEOTIDE SEQUENCE [LARGE SCALE GENOMIC DNA]</scope>
    <source>
        <strain evidence="2 3">BR 11865</strain>
    </source>
</reference>
<evidence type="ECO:0000256" key="1">
    <source>
        <dbReference type="SAM" id="MobiDB-lite"/>
    </source>
</evidence>
<protein>
    <submittedName>
        <fullName evidence="2">Uncharacterized protein</fullName>
    </submittedName>
</protein>
<sequence length="91" mass="9482">MEHGLGHQLAGASAQTQAGTGKRQHQQAPAGKDARARDGAGGAQGRAPVGPETVWVTFLGACTRGPCVSVGENHGRIVYEIPTGRKRRDQP</sequence>